<dbReference type="EMBL" id="QZWG01000019">
    <property type="protein sequence ID" value="RZB49646.1"/>
    <property type="molecule type" value="Genomic_DNA"/>
</dbReference>
<comment type="caution">
    <text evidence="3">The sequence shown here is derived from an EMBL/GenBank/DDBJ whole genome shotgun (WGS) entry which is preliminary data.</text>
</comment>
<dbReference type="CDD" id="cd17546">
    <property type="entry name" value="REC_hyHK_CKI1_RcsC-like"/>
    <property type="match status" value="1"/>
</dbReference>
<sequence length="152" mass="17201">NQMESKKQWNEGANSSISMVNYMIDDKETKISALIVDDDAIIRKIHKTMLERLFNIEAKTVRDGKEAVDLCRSGENFDIIFMDKEMPIMDGHEATKHLRAMGVKSIIVGITTRADGKDKEEFLASGSNHCFEKPLDQAKVEKVLQEHGNFSI</sequence>
<dbReference type="Gene3D" id="3.40.50.2300">
    <property type="match status" value="1"/>
</dbReference>
<accession>A0A445FLB2</accession>
<dbReference type="PROSITE" id="PS50110">
    <property type="entry name" value="RESPONSE_REGULATORY"/>
    <property type="match status" value="1"/>
</dbReference>
<dbReference type="Pfam" id="PF00072">
    <property type="entry name" value="Response_reg"/>
    <property type="match status" value="1"/>
</dbReference>
<evidence type="ECO:0000259" key="2">
    <source>
        <dbReference type="PROSITE" id="PS50110"/>
    </source>
</evidence>
<feature type="modified residue" description="4-aspartylphosphate" evidence="1">
    <location>
        <position position="83"/>
    </location>
</feature>
<reference evidence="3 4" key="1">
    <citation type="submission" date="2018-09" db="EMBL/GenBank/DDBJ databases">
        <title>A high-quality reference genome of wild soybean provides a powerful tool to mine soybean genomes.</title>
        <authorList>
            <person name="Xie M."/>
            <person name="Chung C.Y.L."/>
            <person name="Li M.-W."/>
            <person name="Wong F.-L."/>
            <person name="Chan T.-F."/>
            <person name="Lam H.-M."/>
        </authorList>
    </citation>
    <scope>NUCLEOTIDE SEQUENCE [LARGE SCALE GENOMIC DNA]</scope>
    <source>
        <strain evidence="4">cv. W05</strain>
        <tissue evidence="3">Hypocotyl of etiolated seedlings</tissue>
    </source>
</reference>
<organism evidence="3 4">
    <name type="scientific">Glycine soja</name>
    <name type="common">Wild soybean</name>
    <dbReference type="NCBI Taxonomy" id="3848"/>
    <lineage>
        <taxon>Eukaryota</taxon>
        <taxon>Viridiplantae</taxon>
        <taxon>Streptophyta</taxon>
        <taxon>Embryophyta</taxon>
        <taxon>Tracheophyta</taxon>
        <taxon>Spermatophyta</taxon>
        <taxon>Magnoliopsida</taxon>
        <taxon>eudicotyledons</taxon>
        <taxon>Gunneridae</taxon>
        <taxon>Pentapetalae</taxon>
        <taxon>rosids</taxon>
        <taxon>fabids</taxon>
        <taxon>Fabales</taxon>
        <taxon>Fabaceae</taxon>
        <taxon>Papilionoideae</taxon>
        <taxon>50 kb inversion clade</taxon>
        <taxon>NPAAA clade</taxon>
        <taxon>indigoferoid/millettioid clade</taxon>
        <taxon>Phaseoleae</taxon>
        <taxon>Glycine</taxon>
        <taxon>Glycine subgen. Soja</taxon>
    </lineage>
</organism>
<feature type="non-terminal residue" evidence="3">
    <location>
        <position position="1"/>
    </location>
</feature>
<keyword evidence="1" id="KW-0597">Phosphoprotein</keyword>
<dbReference type="GO" id="GO:0000160">
    <property type="term" value="P:phosphorelay signal transduction system"/>
    <property type="evidence" value="ECO:0007669"/>
    <property type="project" value="InterPro"/>
</dbReference>
<evidence type="ECO:0000313" key="3">
    <source>
        <dbReference type="EMBL" id="RZB49646.1"/>
    </source>
</evidence>
<proteinExistence type="predicted"/>
<dbReference type="Proteomes" id="UP000289340">
    <property type="component" value="Chromosome 19"/>
</dbReference>
<dbReference type="SMART" id="SM00448">
    <property type="entry name" value="REC"/>
    <property type="match status" value="1"/>
</dbReference>
<name>A0A445FLB2_GLYSO</name>
<dbReference type="InterPro" id="IPR052048">
    <property type="entry name" value="ST_Response_Regulator"/>
</dbReference>
<feature type="domain" description="Response regulatory" evidence="2">
    <location>
        <begin position="32"/>
        <end position="148"/>
    </location>
</feature>
<dbReference type="AlphaFoldDB" id="A0A445FLB2"/>
<dbReference type="PANTHER" id="PTHR43228">
    <property type="entry name" value="TWO-COMPONENT RESPONSE REGULATOR"/>
    <property type="match status" value="1"/>
</dbReference>
<evidence type="ECO:0000313" key="4">
    <source>
        <dbReference type="Proteomes" id="UP000289340"/>
    </source>
</evidence>
<dbReference type="PANTHER" id="PTHR43228:SF1">
    <property type="entry name" value="TWO-COMPONENT RESPONSE REGULATOR ARR22"/>
    <property type="match status" value="1"/>
</dbReference>
<keyword evidence="4" id="KW-1185">Reference proteome</keyword>
<evidence type="ECO:0000256" key="1">
    <source>
        <dbReference type="PROSITE-ProRule" id="PRU00169"/>
    </source>
</evidence>
<gene>
    <name evidence="3" type="ORF">D0Y65_052529</name>
</gene>
<dbReference type="InterPro" id="IPR001789">
    <property type="entry name" value="Sig_transdc_resp-reg_receiver"/>
</dbReference>
<dbReference type="SUPFAM" id="SSF52172">
    <property type="entry name" value="CheY-like"/>
    <property type="match status" value="1"/>
</dbReference>
<protein>
    <submittedName>
        <fullName evidence="3">Two-component response regulator 24</fullName>
    </submittedName>
</protein>
<dbReference type="InterPro" id="IPR011006">
    <property type="entry name" value="CheY-like_superfamily"/>
</dbReference>